<organism evidence="2 3">
    <name type="scientific">Rhizoctonia solani</name>
    <dbReference type="NCBI Taxonomy" id="456999"/>
    <lineage>
        <taxon>Eukaryota</taxon>
        <taxon>Fungi</taxon>
        <taxon>Dikarya</taxon>
        <taxon>Basidiomycota</taxon>
        <taxon>Agaricomycotina</taxon>
        <taxon>Agaricomycetes</taxon>
        <taxon>Cantharellales</taxon>
        <taxon>Ceratobasidiaceae</taxon>
        <taxon>Rhizoctonia</taxon>
    </lineage>
</organism>
<feature type="chain" id="PRO_5005502330" description="Granulins domain-containing protein" evidence="1">
    <location>
        <begin position="24"/>
        <end position="132"/>
    </location>
</feature>
<evidence type="ECO:0008006" key="4">
    <source>
        <dbReference type="Google" id="ProtNLM"/>
    </source>
</evidence>
<keyword evidence="3" id="KW-1185">Reference proteome</keyword>
<sequence length="132" mass="15197">MKTATFVSYVCFFFFALLGVVHAMPEPVQVGSIVARDVDAIPASDGLGGLIARGDDDHHNDHCSKKDDWNKCGKWDYCCKKHQTCCGGKKCCEKGYKCTRKDWHDDDDDHHKRGDDDYHSYEWVCKKEDHHW</sequence>
<name>A0A0K6FNF0_9AGAM</name>
<dbReference type="AlphaFoldDB" id="A0A0K6FNF0"/>
<keyword evidence="1" id="KW-0732">Signal</keyword>
<reference evidence="2 3" key="1">
    <citation type="submission" date="2015-07" db="EMBL/GenBank/DDBJ databases">
        <authorList>
            <person name="Noorani M."/>
        </authorList>
    </citation>
    <scope>NUCLEOTIDE SEQUENCE [LARGE SCALE GENOMIC DNA]</scope>
    <source>
        <strain evidence="2">BBA 69670</strain>
    </source>
</reference>
<evidence type="ECO:0000313" key="2">
    <source>
        <dbReference type="EMBL" id="CUA67504.1"/>
    </source>
</evidence>
<evidence type="ECO:0000256" key="1">
    <source>
        <dbReference type="SAM" id="SignalP"/>
    </source>
</evidence>
<dbReference type="EMBL" id="CYGV01000114">
    <property type="protein sequence ID" value="CUA67504.1"/>
    <property type="molecule type" value="Genomic_DNA"/>
</dbReference>
<dbReference type="Proteomes" id="UP000044841">
    <property type="component" value="Unassembled WGS sequence"/>
</dbReference>
<feature type="signal peptide" evidence="1">
    <location>
        <begin position="1"/>
        <end position="23"/>
    </location>
</feature>
<proteinExistence type="predicted"/>
<evidence type="ECO:0000313" key="3">
    <source>
        <dbReference type="Proteomes" id="UP000044841"/>
    </source>
</evidence>
<accession>A0A0K6FNF0</accession>
<gene>
    <name evidence="2" type="ORF">RSOLAG22IIIB_07391</name>
</gene>
<protein>
    <recommendedName>
        <fullName evidence="4">Granulins domain-containing protein</fullName>
    </recommendedName>
</protein>